<evidence type="ECO:0000313" key="2">
    <source>
        <dbReference type="EMBL" id="CEK80414.1"/>
    </source>
</evidence>
<organism evidence="2">
    <name type="scientific">Arion vulgaris</name>
    <dbReference type="NCBI Taxonomy" id="1028688"/>
    <lineage>
        <taxon>Eukaryota</taxon>
        <taxon>Metazoa</taxon>
        <taxon>Spiralia</taxon>
        <taxon>Lophotrochozoa</taxon>
        <taxon>Mollusca</taxon>
        <taxon>Gastropoda</taxon>
        <taxon>Heterobranchia</taxon>
        <taxon>Euthyneura</taxon>
        <taxon>Panpulmonata</taxon>
        <taxon>Eupulmonata</taxon>
        <taxon>Stylommatophora</taxon>
        <taxon>Helicina</taxon>
        <taxon>Arionoidea</taxon>
        <taxon>Arionidae</taxon>
        <taxon>Arion</taxon>
    </lineage>
</organism>
<dbReference type="EMBL" id="HACG01033546">
    <property type="protein sequence ID" value="CEK80411.1"/>
    <property type="molecule type" value="Transcribed_RNA"/>
</dbReference>
<dbReference type="AlphaFoldDB" id="A0A0B7AHD4"/>
<evidence type="ECO:0000313" key="1">
    <source>
        <dbReference type="EMBL" id="CEK80411.1"/>
    </source>
</evidence>
<sequence length="55" mass="6631">ETKRKEEMIVLEMLCDINLCIHAHHCGHTLCYDLNLYEKIQVSDILTRWRNICRD</sequence>
<dbReference type="EMBL" id="HACG01033549">
    <property type="protein sequence ID" value="CEK80414.1"/>
    <property type="molecule type" value="Transcribed_RNA"/>
</dbReference>
<gene>
    <name evidence="2" type="primary">ORF120832</name>
    <name evidence="1" type="synonym">ORF120813</name>
</gene>
<name>A0A0B7AHD4_9EUPU</name>
<protein>
    <submittedName>
        <fullName evidence="2">Uncharacterized protein</fullName>
    </submittedName>
</protein>
<reference evidence="2" key="1">
    <citation type="submission" date="2014-12" db="EMBL/GenBank/DDBJ databases">
        <title>Insight into the proteome of Arion vulgaris.</title>
        <authorList>
            <person name="Aradska J."/>
            <person name="Bulat T."/>
            <person name="Smidak R."/>
            <person name="Sarate P."/>
            <person name="Gangsoo J."/>
            <person name="Sialana F."/>
            <person name="Bilban M."/>
            <person name="Lubec G."/>
        </authorList>
    </citation>
    <scope>NUCLEOTIDE SEQUENCE</scope>
    <source>
        <tissue evidence="2">Skin</tissue>
    </source>
</reference>
<accession>A0A0B7AHD4</accession>
<proteinExistence type="predicted"/>
<feature type="non-terminal residue" evidence="2">
    <location>
        <position position="1"/>
    </location>
</feature>